<name>A0A146FKR6_ASPKA</name>
<protein>
    <submittedName>
        <fullName evidence="1">Uncharacterized protein</fullName>
    </submittedName>
</protein>
<accession>A0A146FKR6</accession>
<dbReference type="EMBL" id="BCWF01000021">
    <property type="protein sequence ID" value="GAT26530.1"/>
    <property type="molecule type" value="Genomic_DNA"/>
</dbReference>
<reference evidence="2" key="2">
    <citation type="submission" date="2016-02" db="EMBL/GenBank/DDBJ databases">
        <title>Genome sequencing of Aspergillus luchuensis NBRC 4314.</title>
        <authorList>
            <person name="Yamada O."/>
        </authorList>
    </citation>
    <scope>NUCLEOTIDE SEQUENCE [LARGE SCALE GENOMIC DNA]</scope>
    <source>
        <strain evidence="2">RIB 2604</strain>
    </source>
</reference>
<reference evidence="1 2" key="1">
    <citation type="journal article" date="2016" name="DNA Res.">
        <title>Genome sequence of Aspergillus luchuensis NBRC 4314.</title>
        <authorList>
            <person name="Yamada O."/>
            <person name="Machida M."/>
            <person name="Hosoyama A."/>
            <person name="Goto M."/>
            <person name="Takahashi T."/>
            <person name="Futagami T."/>
            <person name="Yamagata Y."/>
            <person name="Takeuchi M."/>
            <person name="Kobayashi T."/>
            <person name="Koike H."/>
            <person name="Abe K."/>
            <person name="Asai K."/>
            <person name="Arita M."/>
            <person name="Fujita N."/>
            <person name="Fukuda K."/>
            <person name="Higa K."/>
            <person name="Horikawa H."/>
            <person name="Ishikawa T."/>
            <person name="Jinno K."/>
            <person name="Kato Y."/>
            <person name="Kirimura K."/>
            <person name="Mizutani O."/>
            <person name="Nakasone K."/>
            <person name="Sano M."/>
            <person name="Shiraishi Y."/>
            <person name="Tsukahara M."/>
            <person name="Gomi K."/>
        </authorList>
    </citation>
    <scope>NUCLEOTIDE SEQUENCE [LARGE SCALE GENOMIC DNA]</scope>
    <source>
        <strain evidence="1 2">RIB 2604</strain>
    </source>
</reference>
<evidence type="ECO:0000313" key="1">
    <source>
        <dbReference type="EMBL" id="GAT26530.1"/>
    </source>
</evidence>
<sequence>MCSWKKSSRTVIQTRVAARRASGPELILGRSFLIESVRGQDSGTPGPVALVPSRNAVPPLFSSP</sequence>
<proteinExistence type="predicted"/>
<dbReference type="Proteomes" id="UP000075230">
    <property type="component" value="Unassembled WGS sequence"/>
</dbReference>
<gene>
    <name evidence="1" type="ORF">RIB2604_02102090</name>
</gene>
<evidence type="ECO:0000313" key="2">
    <source>
        <dbReference type="Proteomes" id="UP000075230"/>
    </source>
</evidence>
<comment type="caution">
    <text evidence="1">The sequence shown here is derived from an EMBL/GenBank/DDBJ whole genome shotgun (WGS) entry which is preliminary data.</text>
</comment>
<dbReference type="AlphaFoldDB" id="A0A146FKR6"/>
<organism evidence="1 2">
    <name type="scientific">Aspergillus kawachii</name>
    <name type="common">White koji mold</name>
    <name type="synonym">Aspergillus awamori var. kawachi</name>
    <dbReference type="NCBI Taxonomy" id="1069201"/>
    <lineage>
        <taxon>Eukaryota</taxon>
        <taxon>Fungi</taxon>
        <taxon>Dikarya</taxon>
        <taxon>Ascomycota</taxon>
        <taxon>Pezizomycotina</taxon>
        <taxon>Eurotiomycetes</taxon>
        <taxon>Eurotiomycetidae</taxon>
        <taxon>Eurotiales</taxon>
        <taxon>Aspergillaceae</taxon>
        <taxon>Aspergillus</taxon>
        <taxon>Aspergillus subgen. Circumdati</taxon>
    </lineage>
</organism>